<dbReference type="AlphaFoldDB" id="A0A0F8YM38"/>
<comment type="caution">
    <text evidence="1">The sequence shown here is derived from an EMBL/GenBank/DDBJ whole genome shotgun (WGS) entry which is preliminary data.</text>
</comment>
<accession>A0A0F8YM38</accession>
<dbReference type="EMBL" id="LAZR01068696">
    <property type="protein sequence ID" value="KKK49156.1"/>
    <property type="molecule type" value="Genomic_DNA"/>
</dbReference>
<protein>
    <submittedName>
        <fullName evidence="1">Uncharacterized protein</fullName>
    </submittedName>
</protein>
<proteinExistence type="predicted"/>
<reference evidence="1" key="1">
    <citation type="journal article" date="2015" name="Nature">
        <title>Complex archaea that bridge the gap between prokaryotes and eukaryotes.</title>
        <authorList>
            <person name="Spang A."/>
            <person name="Saw J.H."/>
            <person name="Jorgensen S.L."/>
            <person name="Zaremba-Niedzwiedzka K."/>
            <person name="Martijn J."/>
            <person name="Lind A.E."/>
            <person name="van Eijk R."/>
            <person name="Schleper C."/>
            <person name="Guy L."/>
            <person name="Ettema T.J."/>
        </authorList>
    </citation>
    <scope>NUCLEOTIDE SEQUENCE</scope>
</reference>
<name>A0A0F8YM38_9ZZZZ</name>
<sequence>MIIIPEEILLDLKVDETTIMEQLHTIEEKTKEVDVLVENTGKKSRQTWLLAVGVAQSSWVLFDSIASTAGVAVSGVLRATVQGAFAAIAILQPLLAAEAVTPGMQ</sequence>
<feature type="non-terminal residue" evidence="1">
    <location>
        <position position="105"/>
    </location>
</feature>
<organism evidence="1">
    <name type="scientific">marine sediment metagenome</name>
    <dbReference type="NCBI Taxonomy" id="412755"/>
    <lineage>
        <taxon>unclassified sequences</taxon>
        <taxon>metagenomes</taxon>
        <taxon>ecological metagenomes</taxon>
    </lineage>
</organism>
<evidence type="ECO:0000313" key="1">
    <source>
        <dbReference type="EMBL" id="KKK49156.1"/>
    </source>
</evidence>
<gene>
    <name evidence="1" type="ORF">LCGC14_3137900</name>
</gene>